<gene>
    <name evidence="6" type="ORF">DGUA_6G000503</name>
</gene>
<accession>A0A3B0IYX1</accession>
<feature type="transmembrane region" description="Helical" evidence="5">
    <location>
        <begin position="12"/>
        <end position="34"/>
    </location>
</feature>
<proteinExistence type="predicted"/>
<name>A0A3B0IYX1_DROGU</name>
<feature type="transmembrane region" description="Helical" evidence="5">
    <location>
        <begin position="73"/>
        <end position="92"/>
    </location>
</feature>
<comment type="subcellular location">
    <subcellularLocation>
        <location evidence="1">Membrane</location>
        <topology evidence="1">Multi-pass membrane protein</topology>
    </subcellularLocation>
</comment>
<dbReference type="OrthoDB" id="7965952at2759"/>
<dbReference type="Gene3D" id="1.10.1450.10">
    <property type="entry name" value="Tetraspanin"/>
    <property type="match status" value="1"/>
</dbReference>
<dbReference type="EMBL" id="OUUW01000001">
    <property type="protein sequence ID" value="SPP73087.1"/>
    <property type="molecule type" value="Genomic_DNA"/>
</dbReference>
<evidence type="ECO:0000256" key="4">
    <source>
        <dbReference type="ARBA" id="ARBA00023136"/>
    </source>
</evidence>
<evidence type="ECO:0000256" key="1">
    <source>
        <dbReference type="ARBA" id="ARBA00004141"/>
    </source>
</evidence>
<evidence type="ECO:0000313" key="7">
    <source>
        <dbReference type="Proteomes" id="UP000268350"/>
    </source>
</evidence>
<dbReference type="PANTHER" id="PTHR19282">
    <property type="entry name" value="TETRASPANIN"/>
    <property type="match status" value="1"/>
</dbReference>
<dbReference type="GO" id="GO:0016020">
    <property type="term" value="C:membrane"/>
    <property type="evidence" value="ECO:0007669"/>
    <property type="project" value="UniProtKB-SubCell"/>
</dbReference>
<dbReference type="Proteomes" id="UP000268350">
    <property type="component" value="Unassembled WGS sequence"/>
</dbReference>
<sequence length="252" mass="28610">MNRCYNTIKLSGLLANLLYMLLGIGVMCGAGLGLQAAEPNTPEHTYFVKSLVLGGTICMIVMFGCYGLICNLLCVNLIFTLFILICLGAEYLQLHHYHSTSHKTQGSAWQQLELAWHGLDSQPELMHQYEATQHCCGHDNSTDYRQLHLLLPASCYQANDTYQQQVFPRGCLETLSHSQRYIEHRDKLFMWSIVGLEIIILLQTAAFSVLLYRLRQQRRLARRQVPPGVRREPRSNHVRAGSRAQLLHAGDV</sequence>
<evidence type="ECO:0000256" key="5">
    <source>
        <dbReference type="SAM" id="Phobius"/>
    </source>
</evidence>
<keyword evidence="4 5" id="KW-0472">Membrane</keyword>
<feature type="transmembrane region" description="Helical" evidence="5">
    <location>
        <begin position="46"/>
        <end position="66"/>
    </location>
</feature>
<dbReference type="Pfam" id="PF00335">
    <property type="entry name" value="Tetraspanin"/>
    <property type="match status" value="1"/>
</dbReference>
<protein>
    <submittedName>
        <fullName evidence="6">Blast:Protein late bloomer</fullName>
    </submittedName>
</protein>
<keyword evidence="2 5" id="KW-0812">Transmembrane</keyword>
<evidence type="ECO:0000313" key="6">
    <source>
        <dbReference type="EMBL" id="SPP73087.1"/>
    </source>
</evidence>
<evidence type="ECO:0000256" key="3">
    <source>
        <dbReference type="ARBA" id="ARBA00022989"/>
    </source>
</evidence>
<dbReference type="AlphaFoldDB" id="A0A3B0IYX1"/>
<dbReference type="InterPro" id="IPR018499">
    <property type="entry name" value="Tetraspanin/Peripherin"/>
</dbReference>
<dbReference type="InterPro" id="IPR008952">
    <property type="entry name" value="Tetraspanin_EC2_sf"/>
</dbReference>
<evidence type="ECO:0000256" key="2">
    <source>
        <dbReference type="ARBA" id="ARBA00022692"/>
    </source>
</evidence>
<keyword evidence="3 5" id="KW-1133">Transmembrane helix</keyword>
<feature type="transmembrane region" description="Helical" evidence="5">
    <location>
        <begin position="188"/>
        <end position="212"/>
    </location>
</feature>
<keyword evidence="7" id="KW-1185">Reference proteome</keyword>
<dbReference type="SUPFAM" id="SSF48652">
    <property type="entry name" value="Tetraspanin"/>
    <property type="match status" value="1"/>
</dbReference>
<dbReference type="CDD" id="cd03127">
    <property type="entry name" value="tetraspanin_LEL"/>
    <property type="match status" value="1"/>
</dbReference>
<organism evidence="6 7">
    <name type="scientific">Drosophila guanche</name>
    <name type="common">Fruit fly</name>
    <dbReference type="NCBI Taxonomy" id="7266"/>
    <lineage>
        <taxon>Eukaryota</taxon>
        <taxon>Metazoa</taxon>
        <taxon>Ecdysozoa</taxon>
        <taxon>Arthropoda</taxon>
        <taxon>Hexapoda</taxon>
        <taxon>Insecta</taxon>
        <taxon>Pterygota</taxon>
        <taxon>Neoptera</taxon>
        <taxon>Endopterygota</taxon>
        <taxon>Diptera</taxon>
        <taxon>Brachycera</taxon>
        <taxon>Muscomorpha</taxon>
        <taxon>Ephydroidea</taxon>
        <taxon>Drosophilidae</taxon>
        <taxon>Drosophila</taxon>
        <taxon>Sophophora</taxon>
    </lineage>
</organism>
<reference evidence="7" key="1">
    <citation type="submission" date="2018-01" db="EMBL/GenBank/DDBJ databases">
        <authorList>
            <person name="Alioto T."/>
            <person name="Alioto T."/>
        </authorList>
    </citation>
    <scope>NUCLEOTIDE SEQUENCE [LARGE SCALE GENOMIC DNA]</scope>
</reference>
<dbReference type="OMA" id="QMAQPNT"/>